<dbReference type="OrthoDB" id="60822at2759"/>
<dbReference type="GO" id="GO:0045454">
    <property type="term" value="P:cell redox homeostasis"/>
    <property type="evidence" value="ECO:0007669"/>
    <property type="project" value="TreeGrafter"/>
</dbReference>
<gene>
    <name evidence="5" type="ORF">G2W53_002255</name>
</gene>
<dbReference type="AlphaFoldDB" id="A0A834XH23"/>
<dbReference type="InterPro" id="IPR019389">
    <property type="entry name" value="Selenoprotein_T"/>
</dbReference>
<evidence type="ECO:0000256" key="4">
    <source>
        <dbReference type="SAM" id="SignalP"/>
    </source>
</evidence>
<evidence type="ECO:0000256" key="2">
    <source>
        <dbReference type="ARBA" id="ARBA00023284"/>
    </source>
</evidence>
<dbReference type="PANTHER" id="PTHR13544">
    <property type="entry name" value="SELENOPROTEIN T"/>
    <property type="match status" value="1"/>
</dbReference>
<proteinExistence type="predicted"/>
<dbReference type="NCBIfam" id="TIGR02174">
    <property type="entry name" value="CXXU_selWTH"/>
    <property type="match status" value="1"/>
</dbReference>
<dbReference type="PANTHER" id="PTHR13544:SF0">
    <property type="entry name" value="THIOREDOXIN REDUCTASE-LIKE SELENOPROTEIN T"/>
    <property type="match status" value="1"/>
</dbReference>
<feature type="region of interest" description="Disordered" evidence="3">
    <location>
        <begin position="31"/>
        <end position="50"/>
    </location>
</feature>
<keyword evidence="1 4" id="KW-0732">Signal</keyword>
<dbReference type="EMBL" id="JAAIUW010000001">
    <property type="protein sequence ID" value="KAF7845350.1"/>
    <property type="molecule type" value="Genomic_DNA"/>
</dbReference>
<evidence type="ECO:0000256" key="1">
    <source>
        <dbReference type="ARBA" id="ARBA00022729"/>
    </source>
</evidence>
<dbReference type="GO" id="GO:0004791">
    <property type="term" value="F:thioredoxin-disulfide reductase (NADPH) activity"/>
    <property type="evidence" value="ECO:0007669"/>
    <property type="project" value="TreeGrafter"/>
</dbReference>
<keyword evidence="6" id="KW-1185">Reference proteome</keyword>
<sequence>MDGSQILLVSLLIIIFCTDVVNLFSPPPHKPTSHQHPLLPPKPQSHLHQPLEFPTQKQSTIVPPPIGIGNTVNIDFCSSCSYRGTAVTVKKMVELAFPGIDVVLANYPPSLTKRMVSKVIPVVQVGIIAIIVAGEQIFPKMGIMTPPPWFYSLRTNRFGSIASTWLIENFIQTFLQSSGAFEVSCNGEIIFSKLKENRFPGEVELKDQIGRRIENTRYGKDIDGSVLSKNPQVAEA</sequence>
<dbReference type="Gene3D" id="3.40.30.10">
    <property type="entry name" value="Glutaredoxin"/>
    <property type="match status" value="1"/>
</dbReference>
<protein>
    <submittedName>
        <fullName evidence="5">SelT-like protein</fullName>
    </submittedName>
</protein>
<evidence type="ECO:0000313" key="6">
    <source>
        <dbReference type="Proteomes" id="UP000634136"/>
    </source>
</evidence>
<accession>A0A834XH23</accession>
<dbReference type="GO" id="GO:0005789">
    <property type="term" value="C:endoplasmic reticulum membrane"/>
    <property type="evidence" value="ECO:0007669"/>
    <property type="project" value="TreeGrafter"/>
</dbReference>
<dbReference type="Pfam" id="PF10262">
    <property type="entry name" value="Rdx"/>
    <property type="match status" value="1"/>
</dbReference>
<comment type="caution">
    <text evidence="5">The sequence shown here is derived from an EMBL/GenBank/DDBJ whole genome shotgun (WGS) entry which is preliminary data.</text>
</comment>
<dbReference type="InterPro" id="IPR011893">
    <property type="entry name" value="Selenoprotein_Rdx-typ"/>
</dbReference>
<keyword evidence="2" id="KW-0676">Redox-active center</keyword>
<dbReference type="SUPFAM" id="SSF52833">
    <property type="entry name" value="Thioredoxin-like"/>
    <property type="match status" value="1"/>
</dbReference>
<dbReference type="Proteomes" id="UP000634136">
    <property type="component" value="Unassembled WGS sequence"/>
</dbReference>
<feature type="chain" id="PRO_5032640884" evidence="4">
    <location>
        <begin position="24"/>
        <end position="236"/>
    </location>
</feature>
<feature type="signal peptide" evidence="4">
    <location>
        <begin position="1"/>
        <end position="23"/>
    </location>
</feature>
<reference evidence="5" key="1">
    <citation type="submission" date="2020-09" db="EMBL/GenBank/DDBJ databases">
        <title>Genome-Enabled Discovery of Anthraquinone Biosynthesis in Senna tora.</title>
        <authorList>
            <person name="Kang S.-H."/>
            <person name="Pandey R.P."/>
            <person name="Lee C.-M."/>
            <person name="Sim J.-S."/>
            <person name="Jeong J.-T."/>
            <person name="Choi B.-S."/>
            <person name="Jung M."/>
            <person name="Ginzburg D."/>
            <person name="Zhao K."/>
            <person name="Won S.Y."/>
            <person name="Oh T.-J."/>
            <person name="Yu Y."/>
            <person name="Kim N.-H."/>
            <person name="Lee O.R."/>
            <person name="Lee T.-H."/>
            <person name="Bashyal P."/>
            <person name="Kim T.-S."/>
            <person name="Lee W.-H."/>
            <person name="Kawkins C."/>
            <person name="Kim C.-K."/>
            <person name="Kim J.S."/>
            <person name="Ahn B.O."/>
            <person name="Rhee S.Y."/>
            <person name="Sohng J.K."/>
        </authorList>
    </citation>
    <scope>NUCLEOTIDE SEQUENCE</scope>
    <source>
        <tissue evidence="5">Leaf</tissue>
    </source>
</reference>
<name>A0A834XH23_9FABA</name>
<dbReference type="InterPro" id="IPR036249">
    <property type="entry name" value="Thioredoxin-like_sf"/>
</dbReference>
<organism evidence="5 6">
    <name type="scientific">Senna tora</name>
    <dbReference type="NCBI Taxonomy" id="362788"/>
    <lineage>
        <taxon>Eukaryota</taxon>
        <taxon>Viridiplantae</taxon>
        <taxon>Streptophyta</taxon>
        <taxon>Embryophyta</taxon>
        <taxon>Tracheophyta</taxon>
        <taxon>Spermatophyta</taxon>
        <taxon>Magnoliopsida</taxon>
        <taxon>eudicotyledons</taxon>
        <taxon>Gunneridae</taxon>
        <taxon>Pentapetalae</taxon>
        <taxon>rosids</taxon>
        <taxon>fabids</taxon>
        <taxon>Fabales</taxon>
        <taxon>Fabaceae</taxon>
        <taxon>Caesalpinioideae</taxon>
        <taxon>Cassia clade</taxon>
        <taxon>Senna</taxon>
    </lineage>
</organism>
<evidence type="ECO:0000313" key="5">
    <source>
        <dbReference type="EMBL" id="KAF7845350.1"/>
    </source>
</evidence>
<evidence type="ECO:0000256" key="3">
    <source>
        <dbReference type="SAM" id="MobiDB-lite"/>
    </source>
</evidence>